<evidence type="ECO:0000256" key="3">
    <source>
        <dbReference type="PIRSR" id="PIRSR000390-1"/>
    </source>
</evidence>
<comment type="caution">
    <text evidence="6">The sequence shown here is derived from an EMBL/GenBank/DDBJ whole genome shotgun (WGS) entry which is preliminary data.</text>
</comment>
<dbReference type="GO" id="GO:0000271">
    <property type="term" value="P:polysaccharide biosynthetic process"/>
    <property type="evidence" value="ECO:0007669"/>
    <property type="project" value="TreeGrafter"/>
</dbReference>
<evidence type="ECO:0000313" key="6">
    <source>
        <dbReference type="EMBL" id="RZU99103.1"/>
    </source>
</evidence>
<dbReference type="AlphaFoldDB" id="A0A4Q8D1A9"/>
<dbReference type="FunFam" id="3.40.640.10:FF:000089">
    <property type="entry name" value="Aminotransferase, DegT/DnrJ/EryC1/StrS family"/>
    <property type="match status" value="1"/>
</dbReference>
<dbReference type="GO" id="GO:0008483">
    <property type="term" value="F:transaminase activity"/>
    <property type="evidence" value="ECO:0007669"/>
    <property type="project" value="TreeGrafter"/>
</dbReference>
<dbReference type="Gene3D" id="3.90.1150.10">
    <property type="entry name" value="Aspartate Aminotransferase, domain 1"/>
    <property type="match status" value="1"/>
</dbReference>
<dbReference type="PANTHER" id="PTHR30244">
    <property type="entry name" value="TRANSAMINASE"/>
    <property type="match status" value="1"/>
</dbReference>
<dbReference type="SUPFAM" id="SSF53383">
    <property type="entry name" value="PLP-dependent transferases"/>
    <property type="match status" value="1"/>
</dbReference>
<dbReference type="InterPro" id="IPR015422">
    <property type="entry name" value="PyrdxlP-dep_Trfase_small"/>
</dbReference>
<name>A0A4Q8D1A9_9GAMM</name>
<dbReference type="InterPro" id="IPR015424">
    <property type="entry name" value="PyrdxlP-dep_Trfase"/>
</dbReference>
<dbReference type="InterPro" id="IPR015421">
    <property type="entry name" value="PyrdxlP-dep_Trfase_major"/>
</dbReference>
<evidence type="ECO:0000256" key="2">
    <source>
        <dbReference type="ARBA" id="ARBA00037999"/>
    </source>
</evidence>
<dbReference type="RefSeq" id="WP_207220509.1">
    <property type="nucleotide sequence ID" value="NZ_SHLI01000001.1"/>
</dbReference>
<dbReference type="InterPro" id="IPR000653">
    <property type="entry name" value="DegT/StrS_aminotransferase"/>
</dbReference>
<evidence type="ECO:0000313" key="7">
    <source>
        <dbReference type="Proteomes" id="UP000292298"/>
    </source>
</evidence>
<organism evidence="6 7">
    <name type="scientific">Spiribacter vilamensis</name>
    <dbReference type="NCBI Taxonomy" id="531306"/>
    <lineage>
        <taxon>Bacteria</taxon>
        <taxon>Pseudomonadati</taxon>
        <taxon>Pseudomonadota</taxon>
        <taxon>Gammaproteobacteria</taxon>
        <taxon>Chromatiales</taxon>
        <taxon>Ectothiorhodospiraceae</taxon>
        <taxon>Spiribacter</taxon>
    </lineage>
</organism>
<evidence type="ECO:0000256" key="5">
    <source>
        <dbReference type="RuleBase" id="RU004508"/>
    </source>
</evidence>
<dbReference type="PANTHER" id="PTHR30244:SF36">
    <property type="entry name" value="3-OXO-GLUCOSE-6-PHOSPHATE:GLUTAMATE AMINOTRANSFERASE"/>
    <property type="match status" value="1"/>
</dbReference>
<dbReference type="Pfam" id="PF01041">
    <property type="entry name" value="DegT_DnrJ_EryC1"/>
    <property type="match status" value="1"/>
</dbReference>
<keyword evidence="7" id="KW-1185">Reference proteome</keyword>
<proteinExistence type="inferred from homology"/>
<evidence type="ECO:0000256" key="1">
    <source>
        <dbReference type="ARBA" id="ARBA00022898"/>
    </source>
</evidence>
<dbReference type="Gene3D" id="3.40.640.10">
    <property type="entry name" value="Type I PLP-dependent aspartate aminotransferase-like (Major domain)"/>
    <property type="match status" value="1"/>
</dbReference>
<protein>
    <submittedName>
        <fullName evidence="6">dTDP-4-amino-4,6-dideoxygalactose transaminase</fullName>
    </submittedName>
</protein>
<evidence type="ECO:0000256" key="4">
    <source>
        <dbReference type="PIRSR" id="PIRSR000390-2"/>
    </source>
</evidence>
<feature type="active site" description="Proton acceptor" evidence="3">
    <location>
        <position position="190"/>
    </location>
</feature>
<dbReference type="EMBL" id="SHLI01000001">
    <property type="protein sequence ID" value="RZU99103.1"/>
    <property type="molecule type" value="Genomic_DNA"/>
</dbReference>
<reference evidence="6 7" key="1">
    <citation type="submission" date="2019-02" db="EMBL/GenBank/DDBJ databases">
        <title>Genomic Encyclopedia of Type Strains, Phase IV (KMG-IV): sequencing the most valuable type-strain genomes for metagenomic binning, comparative biology and taxonomic classification.</title>
        <authorList>
            <person name="Goeker M."/>
        </authorList>
    </citation>
    <scope>NUCLEOTIDE SEQUENCE [LARGE SCALE GENOMIC DNA]</scope>
    <source>
        <strain evidence="6 7">DSM 21056</strain>
    </source>
</reference>
<keyword evidence="1 4" id="KW-0663">Pyridoxal phosphate</keyword>
<dbReference type="Proteomes" id="UP000292298">
    <property type="component" value="Unassembled WGS sequence"/>
</dbReference>
<gene>
    <name evidence="6" type="ORF">EV698_1383</name>
</gene>
<dbReference type="GO" id="GO:0030170">
    <property type="term" value="F:pyridoxal phosphate binding"/>
    <property type="evidence" value="ECO:0007669"/>
    <property type="project" value="UniProtKB-ARBA"/>
</dbReference>
<comment type="similarity">
    <text evidence="2 5">Belongs to the DegT/DnrJ/EryC1 family.</text>
</comment>
<sequence length="370" mass="40730">MTKMDDIPFLDLQAAYRELKSDIDNAVQRVLESGYYILGPEVEAFEDEYASYCEAGYAVGVGNGLDALVLALRAVGLHPGDEVIVPSHTYIATWLAVSQCSATPVPVEPRESTYNIDPERIEAAITSRTRAIVPVHLYGQPADLGPILSIARRHNLRVVEDAAQAHGARYKGRRIGAHGDAVAWSFYPGKNLGALGDGGAVTTDDASIAERIRLLRNYGSREKYVHEAQGVNSRLDPIQAAVLRVKLSVLDQWNQRRRDLAARYADTLTGFDIVLPSVPDWAEPVWHLFVIRTKARDTLQTRLNQAGIGTIIHYPIPPHAQQAYESLKLEDKAFPIATRLAEEVLSLPIGPHLNNDAPVVVANVLKEDRP</sequence>
<accession>A0A4Q8D1A9</accession>
<dbReference type="PIRSF" id="PIRSF000390">
    <property type="entry name" value="PLP_StrS"/>
    <property type="match status" value="1"/>
</dbReference>
<feature type="modified residue" description="N6-(pyridoxal phosphate)lysine" evidence="4">
    <location>
        <position position="190"/>
    </location>
</feature>
<dbReference type="CDD" id="cd00616">
    <property type="entry name" value="AHBA_syn"/>
    <property type="match status" value="1"/>
</dbReference>